<sequence length="175" mass="18196">MSKAAGRRRTVTRHPESPRGATAGSLFTPVAVVCVSKVEASVGVPLWSPNGLTRDSDGVKHQATPSSEAVSMLQSSRFRKQRGAKYTDCESDLPNHLWVHVAARPPPGLPISPDTCPDAGTFESQTAPPGPPAAGIAPSGLHAGPATKWTPRGPRSSPRRPGEVAAGAARRGSEV</sequence>
<dbReference type="AlphaFoldDB" id="A0A7J8BT99"/>
<dbReference type="EMBL" id="JACASE010000016">
    <property type="protein sequence ID" value="KAF6401625.1"/>
    <property type="molecule type" value="Genomic_DNA"/>
</dbReference>
<name>A0A7J8BT99_ROUAE</name>
<evidence type="ECO:0000313" key="3">
    <source>
        <dbReference type="Proteomes" id="UP000593571"/>
    </source>
</evidence>
<comment type="caution">
    <text evidence="2">The sequence shown here is derived from an EMBL/GenBank/DDBJ whole genome shotgun (WGS) entry which is preliminary data.</text>
</comment>
<feature type="compositionally biased region" description="Basic residues" evidence="1">
    <location>
        <begin position="1"/>
        <end position="12"/>
    </location>
</feature>
<dbReference type="Proteomes" id="UP000593571">
    <property type="component" value="Unassembled WGS sequence"/>
</dbReference>
<proteinExistence type="predicted"/>
<keyword evidence="3" id="KW-1185">Reference proteome</keyword>
<gene>
    <name evidence="2" type="ORF">HJG63_009663</name>
</gene>
<feature type="compositionally biased region" description="Polar residues" evidence="1">
    <location>
        <begin position="63"/>
        <end position="76"/>
    </location>
</feature>
<feature type="region of interest" description="Disordered" evidence="1">
    <location>
        <begin position="1"/>
        <end position="23"/>
    </location>
</feature>
<protein>
    <submittedName>
        <fullName evidence="2">Uncharacterized protein</fullName>
    </submittedName>
</protein>
<organism evidence="2 3">
    <name type="scientific">Rousettus aegyptiacus</name>
    <name type="common">Egyptian fruit bat</name>
    <name type="synonym">Pteropus aegyptiacus</name>
    <dbReference type="NCBI Taxonomy" id="9407"/>
    <lineage>
        <taxon>Eukaryota</taxon>
        <taxon>Metazoa</taxon>
        <taxon>Chordata</taxon>
        <taxon>Craniata</taxon>
        <taxon>Vertebrata</taxon>
        <taxon>Euteleostomi</taxon>
        <taxon>Mammalia</taxon>
        <taxon>Eutheria</taxon>
        <taxon>Laurasiatheria</taxon>
        <taxon>Chiroptera</taxon>
        <taxon>Yinpterochiroptera</taxon>
        <taxon>Pteropodoidea</taxon>
        <taxon>Pteropodidae</taxon>
        <taxon>Rousettinae</taxon>
        <taxon>Rousettus</taxon>
    </lineage>
</organism>
<evidence type="ECO:0000256" key="1">
    <source>
        <dbReference type="SAM" id="MobiDB-lite"/>
    </source>
</evidence>
<feature type="region of interest" description="Disordered" evidence="1">
    <location>
        <begin position="50"/>
        <end position="76"/>
    </location>
</feature>
<reference evidence="2 3" key="1">
    <citation type="journal article" date="2020" name="Nature">
        <title>Six reference-quality genomes reveal evolution of bat adaptations.</title>
        <authorList>
            <person name="Jebb D."/>
            <person name="Huang Z."/>
            <person name="Pippel M."/>
            <person name="Hughes G.M."/>
            <person name="Lavrichenko K."/>
            <person name="Devanna P."/>
            <person name="Winkler S."/>
            <person name="Jermiin L.S."/>
            <person name="Skirmuntt E.C."/>
            <person name="Katzourakis A."/>
            <person name="Burkitt-Gray L."/>
            <person name="Ray D.A."/>
            <person name="Sullivan K.A.M."/>
            <person name="Roscito J.G."/>
            <person name="Kirilenko B.M."/>
            <person name="Davalos L.M."/>
            <person name="Corthals A.P."/>
            <person name="Power M.L."/>
            <person name="Jones G."/>
            <person name="Ransome R.D."/>
            <person name="Dechmann D.K.N."/>
            <person name="Locatelli A.G."/>
            <person name="Puechmaille S.J."/>
            <person name="Fedrigo O."/>
            <person name="Jarvis E.D."/>
            <person name="Hiller M."/>
            <person name="Vernes S.C."/>
            <person name="Myers E.W."/>
            <person name="Teeling E.C."/>
        </authorList>
    </citation>
    <scope>NUCLEOTIDE SEQUENCE [LARGE SCALE GENOMIC DNA]</scope>
    <source>
        <strain evidence="2">MRouAeg1</strain>
        <tissue evidence="2">Muscle</tissue>
    </source>
</reference>
<evidence type="ECO:0000313" key="2">
    <source>
        <dbReference type="EMBL" id="KAF6401625.1"/>
    </source>
</evidence>
<accession>A0A7J8BT99</accession>
<feature type="region of interest" description="Disordered" evidence="1">
    <location>
        <begin position="118"/>
        <end position="175"/>
    </location>
</feature>